<organism evidence="2 3">
    <name type="scientific">Jannaschia donghaensis</name>
    <dbReference type="NCBI Taxonomy" id="420998"/>
    <lineage>
        <taxon>Bacteria</taxon>
        <taxon>Pseudomonadati</taxon>
        <taxon>Pseudomonadota</taxon>
        <taxon>Alphaproteobacteria</taxon>
        <taxon>Rhodobacterales</taxon>
        <taxon>Roseobacteraceae</taxon>
        <taxon>Jannaschia</taxon>
    </lineage>
</organism>
<dbReference type="AlphaFoldDB" id="A0A0M6YK31"/>
<accession>A0A0M6YK31</accession>
<feature type="domain" description="Transglutaminase-like" evidence="1">
    <location>
        <begin position="158"/>
        <end position="218"/>
    </location>
</feature>
<proteinExistence type="predicted"/>
<dbReference type="STRING" id="420998.JDO7802_01890"/>
<evidence type="ECO:0000259" key="1">
    <source>
        <dbReference type="SMART" id="SM00460"/>
    </source>
</evidence>
<keyword evidence="3" id="KW-1185">Reference proteome</keyword>
<evidence type="ECO:0000313" key="2">
    <source>
        <dbReference type="EMBL" id="CTQ49873.1"/>
    </source>
</evidence>
<sequence length="258" mass="27951">MKLNITSRLSYVLERPTDLLLQVELARIAGQTVLSDALSTTPVRDFARIPAEGALGTRAWMEAEGQLDVTYEAQVEVTRPDIDLTALGTTSVRYLGAEATSYLMPSRYVPSDEFEALVTDEYSGLSGGALIVAVSDWIRESFVYDGEASTNTTTARDSYFARRGVCRDYAHVLIAFARASGIPARIASVYAPDVDPPDFHAVAEVWLEGAWHLVDATGMAKPSQMAVIGAGRDAAEVSFLSSFGFAEFLHQSVDVSRA</sequence>
<dbReference type="Proteomes" id="UP000049222">
    <property type="component" value="Unassembled WGS sequence"/>
</dbReference>
<dbReference type="Gene3D" id="2.60.40.2250">
    <property type="match status" value="1"/>
</dbReference>
<dbReference type="Gene3D" id="3.10.620.30">
    <property type="match status" value="1"/>
</dbReference>
<dbReference type="Pfam" id="PF01841">
    <property type="entry name" value="Transglut_core"/>
    <property type="match status" value="1"/>
</dbReference>
<name>A0A0M6YK31_9RHOB</name>
<protein>
    <submittedName>
        <fullName evidence="2">Transglutaminase-like superfamily protein</fullName>
    </submittedName>
</protein>
<dbReference type="InterPro" id="IPR002931">
    <property type="entry name" value="Transglutaminase-like"/>
</dbReference>
<dbReference type="PANTHER" id="PTHR33490:SF12">
    <property type="entry name" value="BLL5557 PROTEIN"/>
    <property type="match status" value="1"/>
</dbReference>
<dbReference type="SUPFAM" id="SSF54001">
    <property type="entry name" value="Cysteine proteinases"/>
    <property type="match status" value="1"/>
</dbReference>
<dbReference type="PANTHER" id="PTHR33490">
    <property type="entry name" value="BLR5614 PROTEIN-RELATED"/>
    <property type="match status" value="1"/>
</dbReference>
<evidence type="ECO:0000313" key="3">
    <source>
        <dbReference type="Proteomes" id="UP000049222"/>
    </source>
</evidence>
<dbReference type="EMBL" id="CXSU01000012">
    <property type="protein sequence ID" value="CTQ49873.1"/>
    <property type="molecule type" value="Genomic_DNA"/>
</dbReference>
<dbReference type="OrthoDB" id="5438043at2"/>
<dbReference type="SMART" id="SM00460">
    <property type="entry name" value="TGc"/>
    <property type="match status" value="1"/>
</dbReference>
<gene>
    <name evidence="2" type="ORF">JDO7802_01890</name>
</gene>
<dbReference type="RefSeq" id="WP_055084959.1">
    <property type="nucleotide sequence ID" value="NZ_CXSU01000012.1"/>
</dbReference>
<reference evidence="2 3" key="1">
    <citation type="submission" date="2015-07" db="EMBL/GenBank/DDBJ databases">
        <authorList>
            <person name="Noorani M."/>
        </authorList>
    </citation>
    <scope>NUCLEOTIDE SEQUENCE [LARGE SCALE GENOMIC DNA]</scope>
    <source>
        <strain evidence="2 3">CECT 7802</strain>
    </source>
</reference>
<dbReference type="InterPro" id="IPR038765">
    <property type="entry name" value="Papain-like_cys_pep_sf"/>
</dbReference>